<dbReference type="GO" id="GO:1901982">
    <property type="term" value="F:maltose binding"/>
    <property type="evidence" value="ECO:0007669"/>
    <property type="project" value="TreeGrafter"/>
</dbReference>
<dbReference type="Pfam" id="PF01547">
    <property type="entry name" value="SBP_bac_1"/>
    <property type="match status" value="1"/>
</dbReference>
<evidence type="ECO:0000256" key="1">
    <source>
        <dbReference type="ARBA" id="ARBA00008520"/>
    </source>
</evidence>
<evidence type="ECO:0000313" key="5">
    <source>
        <dbReference type="EMBL" id="SEQ11443.1"/>
    </source>
</evidence>
<evidence type="ECO:0000256" key="2">
    <source>
        <dbReference type="ARBA" id="ARBA00022448"/>
    </source>
</evidence>
<dbReference type="GO" id="GO:0015768">
    <property type="term" value="P:maltose transport"/>
    <property type="evidence" value="ECO:0007669"/>
    <property type="project" value="TreeGrafter"/>
</dbReference>
<dbReference type="AlphaFoldDB" id="A0A1H9DF63"/>
<dbReference type="Gene3D" id="3.40.190.10">
    <property type="entry name" value="Periplasmic binding protein-like II"/>
    <property type="match status" value="1"/>
</dbReference>
<keyword evidence="5" id="KW-0762">Sugar transport</keyword>
<reference evidence="6" key="1">
    <citation type="submission" date="2016-10" db="EMBL/GenBank/DDBJ databases">
        <authorList>
            <person name="Varghese N."/>
            <person name="Submissions S."/>
        </authorList>
    </citation>
    <scope>NUCLEOTIDE SEQUENCE [LARGE SCALE GENOMIC DNA]</scope>
    <source>
        <strain evidence="6">CGMCC 4.6856</strain>
    </source>
</reference>
<keyword evidence="2" id="KW-0813">Transport</keyword>
<keyword evidence="6" id="KW-1185">Reference proteome</keyword>
<dbReference type="PROSITE" id="PS51318">
    <property type="entry name" value="TAT"/>
    <property type="match status" value="1"/>
</dbReference>
<dbReference type="PANTHER" id="PTHR30061">
    <property type="entry name" value="MALTOSE-BINDING PERIPLASMIC PROTEIN"/>
    <property type="match status" value="1"/>
</dbReference>
<comment type="similarity">
    <text evidence="1">Belongs to the bacterial solute-binding protein 1 family.</text>
</comment>
<accession>A0A1H9DF63</accession>
<keyword evidence="3" id="KW-0732">Signal</keyword>
<dbReference type="SUPFAM" id="SSF53850">
    <property type="entry name" value="Periplasmic binding protein-like II"/>
    <property type="match status" value="1"/>
</dbReference>
<dbReference type="RefSeq" id="WP_091178355.1">
    <property type="nucleotide sequence ID" value="NZ_FOFA01000002.1"/>
</dbReference>
<protein>
    <submittedName>
        <fullName evidence="5">Multiple sugar transport system substrate-binding protein</fullName>
    </submittedName>
</protein>
<evidence type="ECO:0000256" key="4">
    <source>
        <dbReference type="SAM" id="MobiDB-lite"/>
    </source>
</evidence>
<sequence>MGIPSAPRGLPRRRFLSGLGASALVAGLGSAGLAGCGSNTGRPSADSSSSASGGSSGGPKPALSQWYHEYGEDGVEDAVKRYAAAYDQASVSVRWNPGDYDKLASAALLTADVPDVFEYGNGPTLDMIRAGQVLDLTEVLGDAASQFSKPVLDAMTWEGKVYAVPQTVDMQMVFYRRSVLEKAGVAPPQTFADLVAAAKAVTTKDMGGFFAGNDSGVAVLASMLVWAAGKEQLNADQTGIGFDDADGYAAFAAYRDLATSGALVKSASADWFDAGPLTNGETAMQWTGLWTLPDVQKALGDDFGVLPFPAIGANGRPAVPFGSYGSIVTAKGKDPDAAKAFVKWLWVDQEADQVDFSNSYGTHIPAKPSLVPQATKIATGPGAEAAKFVDQLGHAPSKLWTPATSNALTAALTRVITKNADPKTEIAQVAATAKTEIARAKS</sequence>
<evidence type="ECO:0000256" key="3">
    <source>
        <dbReference type="ARBA" id="ARBA00022729"/>
    </source>
</evidence>
<dbReference type="GO" id="GO:0055052">
    <property type="term" value="C:ATP-binding cassette (ABC) transporter complex, substrate-binding subunit-containing"/>
    <property type="evidence" value="ECO:0007669"/>
    <property type="project" value="TreeGrafter"/>
</dbReference>
<dbReference type="OrthoDB" id="9780991at2"/>
<dbReference type="PANTHER" id="PTHR30061:SF50">
    <property type="entry name" value="MALTOSE_MALTODEXTRIN-BINDING PERIPLASMIC PROTEIN"/>
    <property type="match status" value="1"/>
</dbReference>
<feature type="compositionally biased region" description="Low complexity" evidence="4">
    <location>
        <begin position="44"/>
        <end position="53"/>
    </location>
</feature>
<dbReference type="EMBL" id="FOFA01000002">
    <property type="protein sequence ID" value="SEQ11443.1"/>
    <property type="molecule type" value="Genomic_DNA"/>
</dbReference>
<dbReference type="STRING" id="1036181.SAMN05421756_102504"/>
<dbReference type="GO" id="GO:0042956">
    <property type="term" value="P:maltodextrin transmembrane transport"/>
    <property type="evidence" value="ECO:0007669"/>
    <property type="project" value="TreeGrafter"/>
</dbReference>
<evidence type="ECO:0000313" key="6">
    <source>
        <dbReference type="Proteomes" id="UP000198504"/>
    </source>
</evidence>
<dbReference type="InterPro" id="IPR006059">
    <property type="entry name" value="SBP"/>
</dbReference>
<dbReference type="Proteomes" id="UP000198504">
    <property type="component" value="Unassembled WGS sequence"/>
</dbReference>
<dbReference type="InterPro" id="IPR006311">
    <property type="entry name" value="TAT_signal"/>
</dbReference>
<gene>
    <name evidence="5" type="ORF">SAMN05421756_102504</name>
</gene>
<proteinExistence type="inferred from homology"/>
<feature type="region of interest" description="Disordered" evidence="4">
    <location>
        <begin position="37"/>
        <end position="64"/>
    </location>
</feature>
<organism evidence="5 6">
    <name type="scientific">Microlunatus flavus</name>
    <dbReference type="NCBI Taxonomy" id="1036181"/>
    <lineage>
        <taxon>Bacteria</taxon>
        <taxon>Bacillati</taxon>
        <taxon>Actinomycetota</taxon>
        <taxon>Actinomycetes</taxon>
        <taxon>Propionibacteriales</taxon>
        <taxon>Propionibacteriaceae</taxon>
        <taxon>Microlunatus</taxon>
    </lineage>
</organism>
<name>A0A1H9DF63_9ACTN</name>